<reference evidence="1 2" key="1">
    <citation type="submission" date="2015-04" db="EMBL/GenBank/DDBJ databases">
        <title>Draft genome sequence of bacteremic isolate Catabacter hongkongensis type strain HKU16T.</title>
        <authorList>
            <person name="Lau S.K."/>
            <person name="Teng J.L."/>
            <person name="Huang Y."/>
            <person name="Curreem S.O."/>
            <person name="Tsui S.K."/>
            <person name="Woo P.C."/>
        </authorList>
    </citation>
    <scope>NUCLEOTIDE SEQUENCE [LARGE SCALE GENOMIC DNA]</scope>
    <source>
        <strain evidence="1 2">HKU16</strain>
    </source>
</reference>
<protein>
    <submittedName>
        <fullName evidence="1">Uncharacterized protein</fullName>
    </submittedName>
</protein>
<organism evidence="1 2">
    <name type="scientific">Christensenella hongkongensis</name>
    <dbReference type="NCBI Taxonomy" id="270498"/>
    <lineage>
        <taxon>Bacteria</taxon>
        <taxon>Bacillati</taxon>
        <taxon>Bacillota</taxon>
        <taxon>Clostridia</taxon>
        <taxon>Christensenellales</taxon>
        <taxon>Christensenellaceae</taxon>
        <taxon>Christensenella</taxon>
    </lineage>
</organism>
<accession>A0A0M2NIA8</accession>
<dbReference type="AlphaFoldDB" id="A0A0M2NIA8"/>
<evidence type="ECO:0000313" key="2">
    <source>
        <dbReference type="Proteomes" id="UP000034076"/>
    </source>
</evidence>
<comment type="caution">
    <text evidence="1">The sequence shown here is derived from an EMBL/GenBank/DDBJ whole genome shotgun (WGS) entry which is preliminary data.</text>
</comment>
<dbReference type="EMBL" id="LAYJ01000115">
    <property type="protein sequence ID" value="KKI49980.1"/>
    <property type="molecule type" value="Genomic_DNA"/>
</dbReference>
<sequence length="368" mass="42593">MSNVSSIPSSAAAYYAAYYSYKPRQTQNLELVVGKTTEVLSFKGNDTFMDVELADFDQVERMDGVEFVVPEGFDSFQDYLADWSEKYGSKLPDPWESDPPEYNFYRSWSGWNLMGGPWLDESTNFFEADSGSRFLDETFSFFRLPGDSDTYWDSWRTYQDQVHEAWLEYDQQVKDGKGTGFENLTKTITIQGVDMTLNDLVKTHKIFNEAIRKIGGNEGVPYENAAKLGLAAATVKALAKKEFSPEMADKVVALYENRVQIYYYEQDRSRRNLFDFTSPKSSDSLDHYYSEMNSELSDPNSFIADIYHRFSNIDMDGDYWNSFQKEADWYLEKREKLLSTFYGYSGNRLANSMNRIEGTLNKIRNAFQ</sequence>
<name>A0A0M2NIA8_9FIRM</name>
<dbReference type="Proteomes" id="UP000034076">
    <property type="component" value="Unassembled WGS sequence"/>
</dbReference>
<dbReference type="RefSeq" id="WP_046444401.1">
    <property type="nucleotide sequence ID" value="NZ_LAYJ01000115.1"/>
</dbReference>
<keyword evidence="2" id="KW-1185">Reference proteome</keyword>
<evidence type="ECO:0000313" key="1">
    <source>
        <dbReference type="EMBL" id="KKI49980.1"/>
    </source>
</evidence>
<proteinExistence type="predicted"/>
<gene>
    <name evidence="1" type="ORF">CHK_2596</name>
</gene>
<dbReference type="OrthoDB" id="4979632at2"/>